<evidence type="ECO:0000256" key="17">
    <source>
        <dbReference type="ARBA" id="ARBA00048659"/>
    </source>
</evidence>
<dbReference type="InterPro" id="IPR045133">
    <property type="entry name" value="IRE1/2-like"/>
</dbReference>
<dbReference type="GO" id="GO:0005524">
    <property type="term" value="F:ATP binding"/>
    <property type="evidence" value="ECO:0007669"/>
    <property type="project" value="UniProtKB-KW"/>
</dbReference>
<evidence type="ECO:0000256" key="8">
    <source>
        <dbReference type="ARBA" id="ARBA00022729"/>
    </source>
</evidence>
<dbReference type="CDD" id="cd13982">
    <property type="entry name" value="STKc_IRE1"/>
    <property type="match status" value="1"/>
</dbReference>
<evidence type="ECO:0000256" key="1">
    <source>
        <dbReference type="ARBA" id="ARBA00001946"/>
    </source>
</evidence>
<dbReference type="GO" id="GO:0051082">
    <property type="term" value="F:unfolded protein binding"/>
    <property type="evidence" value="ECO:0007669"/>
    <property type="project" value="TreeGrafter"/>
</dbReference>
<keyword evidence="12" id="KW-0067">ATP-binding</keyword>
<dbReference type="EMBL" id="CDQK01000005">
    <property type="protein sequence ID" value="CEP23776.1"/>
    <property type="molecule type" value="Genomic_DNA"/>
</dbReference>
<organism evidence="23 24">
    <name type="scientific">Cyberlindnera jadinii (strain ATCC 18201 / CBS 1600 / BCRC 20928 / JCM 3617 / NBRC 0987 / NRRL Y-1542)</name>
    <name type="common">Torula yeast</name>
    <name type="synonym">Candida utilis</name>
    <dbReference type="NCBI Taxonomy" id="983966"/>
    <lineage>
        <taxon>Eukaryota</taxon>
        <taxon>Fungi</taxon>
        <taxon>Dikarya</taxon>
        <taxon>Ascomycota</taxon>
        <taxon>Saccharomycotina</taxon>
        <taxon>Saccharomycetes</taxon>
        <taxon>Phaffomycetales</taxon>
        <taxon>Phaffomycetaceae</taxon>
        <taxon>Cyberlindnera</taxon>
    </lineage>
</organism>
<dbReference type="GO" id="GO:0016787">
    <property type="term" value="F:hydrolase activity"/>
    <property type="evidence" value="ECO:0007669"/>
    <property type="project" value="UniProtKB-KW"/>
</dbReference>
<comment type="catalytic activity">
    <reaction evidence="18">
        <text>L-seryl-[protein] + ATP = O-phospho-L-seryl-[protein] + ADP + H(+)</text>
        <dbReference type="Rhea" id="RHEA:17989"/>
        <dbReference type="Rhea" id="RHEA-COMP:9863"/>
        <dbReference type="Rhea" id="RHEA-COMP:11604"/>
        <dbReference type="ChEBI" id="CHEBI:15378"/>
        <dbReference type="ChEBI" id="CHEBI:29999"/>
        <dbReference type="ChEBI" id="CHEBI:30616"/>
        <dbReference type="ChEBI" id="CHEBI:83421"/>
        <dbReference type="ChEBI" id="CHEBI:456216"/>
        <dbReference type="EC" id="2.7.11.1"/>
    </reaction>
    <physiologicalReaction direction="left-to-right" evidence="18">
        <dbReference type="Rhea" id="RHEA:17990"/>
    </physiologicalReaction>
</comment>
<keyword evidence="13" id="KW-0460">Magnesium</keyword>
<feature type="signal peptide" evidence="20">
    <location>
        <begin position="1"/>
        <end position="20"/>
    </location>
</feature>
<dbReference type="Gene3D" id="1.10.510.10">
    <property type="entry name" value="Transferase(Phosphotransferase) domain 1"/>
    <property type="match status" value="1"/>
</dbReference>
<dbReference type="InterPro" id="IPR038357">
    <property type="entry name" value="KEN_sf"/>
</dbReference>
<evidence type="ECO:0000256" key="5">
    <source>
        <dbReference type="ARBA" id="ARBA00022679"/>
    </source>
</evidence>
<keyword evidence="16" id="KW-0325">Glycoprotein</keyword>
<dbReference type="FunFam" id="1.10.510.10:FF:000572">
    <property type="entry name" value="Serine/threonine-protein kinase/endoribonuclease IRE1"/>
    <property type="match status" value="1"/>
</dbReference>
<keyword evidence="15" id="KW-0472">Membrane</keyword>
<dbReference type="CDD" id="cd10422">
    <property type="entry name" value="RNase_Ire1"/>
    <property type="match status" value="1"/>
</dbReference>
<evidence type="ECO:0000256" key="20">
    <source>
        <dbReference type="SAM" id="SignalP"/>
    </source>
</evidence>
<evidence type="ECO:0000256" key="19">
    <source>
        <dbReference type="SAM" id="MobiDB-lite"/>
    </source>
</evidence>
<evidence type="ECO:0000256" key="10">
    <source>
        <dbReference type="ARBA" id="ARBA00022777"/>
    </source>
</evidence>
<keyword evidence="4" id="KW-0723">Serine/threonine-protein kinase</keyword>
<keyword evidence="6" id="KW-0812">Transmembrane</keyword>
<dbReference type="PROSITE" id="PS00108">
    <property type="entry name" value="PROTEIN_KINASE_ST"/>
    <property type="match status" value="1"/>
</dbReference>
<dbReference type="InterPro" id="IPR000719">
    <property type="entry name" value="Prot_kinase_dom"/>
</dbReference>
<evidence type="ECO:0000313" key="23">
    <source>
        <dbReference type="EMBL" id="CEP23776.1"/>
    </source>
</evidence>
<dbReference type="InterPro" id="IPR018391">
    <property type="entry name" value="PQQ_b-propeller_rpt"/>
</dbReference>
<feature type="region of interest" description="Disordered" evidence="19">
    <location>
        <begin position="597"/>
        <end position="667"/>
    </location>
</feature>
<evidence type="ECO:0000259" key="22">
    <source>
        <dbReference type="PROSITE" id="PS51392"/>
    </source>
</evidence>
<dbReference type="GO" id="GO:0046872">
    <property type="term" value="F:metal ion binding"/>
    <property type="evidence" value="ECO:0007669"/>
    <property type="project" value="UniProtKB-KW"/>
</dbReference>
<dbReference type="InterPro" id="IPR011009">
    <property type="entry name" value="Kinase-like_dom_sf"/>
</dbReference>
<keyword evidence="8 20" id="KW-0732">Signal</keyword>
<evidence type="ECO:0000256" key="6">
    <source>
        <dbReference type="ARBA" id="ARBA00022692"/>
    </source>
</evidence>
<evidence type="ECO:0000256" key="14">
    <source>
        <dbReference type="ARBA" id="ARBA00022989"/>
    </source>
</evidence>
<keyword evidence="5" id="KW-0808">Transferase</keyword>
<evidence type="ECO:0000256" key="16">
    <source>
        <dbReference type="ARBA" id="ARBA00023180"/>
    </source>
</evidence>
<dbReference type="GO" id="GO:0006397">
    <property type="term" value="P:mRNA processing"/>
    <property type="evidence" value="ECO:0007669"/>
    <property type="project" value="InterPro"/>
</dbReference>
<dbReference type="SUPFAM" id="SSF56112">
    <property type="entry name" value="Protein kinase-like (PK-like)"/>
    <property type="match status" value="1"/>
</dbReference>
<feature type="compositionally biased region" description="Basic residues" evidence="19">
    <location>
        <begin position="610"/>
        <end position="624"/>
    </location>
</feature>
<dbReference type="Gene3D" id="3.30.200.20">
    <property type="entry name" value="Phosphorylase Kinase, domain 1"/>
    <property type="match status" value="1"/>
</dbReference>
<comment type="cofactor">
    <cofactor evidence="1">
        <name>Mg(2+)</name>
        <dbReference type="ChEBI" id="CHEBI:18420"/>
    </cofactor>
</comment>
<dbReference type="InterPro" id="IPR008271">
    <property type="entry name" value="Ser/Thr_kinase_AS"/>
</dbReference>
<sequence length="1106" mass="124839">MKPSRKLTLIVVSLLSVVLALFSPGWLLSISQRTDDQGEIPKIHERETQEEVIQRQSEKELPIFGRPIHDFHLSETLIATDIEGGIHALDRSTGEIKWSLEVEEPLVSVETNYSSSDENESDDSIVWIVEPYGDGNLYMFNKEIGLNKLPVSISHLVLKSPFALNGDDKVYTGLRKSSLYTIDISTGEVVSTYGSCSPQLDVCSPDTSHNSNSFVLGKTTFELTIHSKDNTFWNVTYSTWGPNNIDIDLAMQNKIPIDGTYIAPFHDSTLLAIDIHSKVAKWVSQLSYNIVNVFDILHDFNDAFENPYIIVPHPLKPPAGFTELKNEGVYLDMTQNGSWYAMSSEYYPSLVHSAPTSRYSLSERWRSPHVLNSKHHFNSAIIGVHLPTDAEHNVASTVAIAGYPTDFPQQYPKVEHNTDATRTNELGVYSPSSKWMGLPSPSISLLQIGPSPRHTAGFFDTAFGNFLYRCLENMLMIALLILSISIAVRLHWLPSLNVLLRNNGLELKQLEVPIVDEVTSAPEVEVFQGGNENTNLVDGSDEEYTKPIDEKDKDELKILESNENGTLLSSTIHTNAQAQALEEGKIKKEVTIVEPPVEDLVSHENGGSGLKKRKRGSRGGKKSKKSSELKSTDQNLQQPTKAEVDLPSKPENSLQTKRENQTVVPSPQMSDKLILTDEVLGYGSYGTVVFKGVFQGRDVAVKRMLIDFYDVASREIGLLTESDDHPNVIRYFYNETNDKFWFIALELCSASLEDVIERSIDYPGLVKLMNPVNVLEQVTNGVHHLHSLKIVHRDIKPQNILVAPPKKLKTRQEAFTPVRILISDFGLCKRLEADESSFRATTQHAAGTSGWRAPELLVDDTSNGYSLSSDHSHNSHRSISEPIVFDTLTKRRLTRAIDIFSLGCVFFYILTNGGHPFGDRYMREANVIKGEYDLSALDFLPDNVCEAKDLVSKMISRDPNLRPSTDEVLKHPFFWNDAKKLDFLLKVSDRFEIEKRDPPSELLQKLEEIAPDVIADDWCCKFEKSFMDNLGKYRKYHPNRVMDLLRALRNKYHHFNDLPPDLTLKMSPLPDGFYRYFNTKFPNLLMEIYGVVERNLTDDHVLTNFF</sequence>
<protein>
    <recommendedName>
        <fullName evidence="3">non-specific serine/threonine protein kinase</fullName>
        <ecNumber evidence="3">2.7.11.1</ecNumber>
    </recommendedName>
</protein>
<dbReference type="Gene3D" id="1.20.1440.180">
    <property type="entry name" value="KEN domain"/>
    <property type="match status" value="1"/>
</dbReference>
<keyword evidence="9" id="KW-0547">Nucleotide-binding</keyword>
<dbReference type="EC" id="2.7.11.1" evidence="3"/>
<dbReference type="Gene3D" id="2.130.10.10">
    <property type="entry name" value="YVTN repeat-like/Quinoprotein amine dehydrogenase"/>
    <property type="match status" value="1"/>
</dbReference>
<dbReference type="Proteomes" id="UP000038830">
    <property type="component" value="Unassembled WGS sequence"/>
</dbReference>
<dbReference type="FunFam" id="3.30.200.20:FF:000077">
    <property type="entry name" value="Putative Serine/threonine-protein kinase/endoribonuclease IRE1"/>
    <property type="match status" value="1"/>
</dbReference>
<evidence type="ECO:0000256" key="2">
    <source>
        <dbReference type="ARBA" id="ARBA00004479"/>
    </source>
</evidence>
<dbReference type="SMART" id="SM00220">
    <property type="entry name" value="S_TKc"/>
    <property type="match status" value="1"/>
</dbReference>
<keyword evidence="10" id="KW-0418">Kinase</keyword>
<evidence type="ECO:0000259" key="21">
    <source>
        <dbReference type="PROSITE" id="PS50011"/>
    </source>
</evidence>
<comment type="subcellular location">
    <subcellularLocation>
        <location evidence="2">Membrane</location>
        <topology evidence="2">Single-pass type I membrane protein</topology>
    </subcellularLocation>
</comment>
<dbReference type="SMART" id="SM00580">
    <property type="entry name" value="PUG"/>
    <property type="match status" value="1"/>
</dbReference>
<proteinExistence type="predicted"/>
<accession>A0A0H5C6Q2</accession>
<dbReference type="CDD" id="cd09769">
    <property type="entry name" value="Luminal_IRE1"/>
    <property type="match status" value="1"/>
</dbReference>
<feature type="chain" id="PRO_5005216555" description="non-specific serine/threonine protein kinase" evidence="20">
    <location>
        <begin position="21"/>
        <end position="1106"/>
    </location>
</feature>
<feature type="compositionally biased region" description="Polar residues" evidence="19">
    <location>
        <begin position="650"/>
        <end position="667"/>
    </location>
</feature>
<evidence type="ECO:0000256" key="3">
    <source>
        <dbReference type="ARBA" id="ARBA00012513"/>
    </source>
</evidence>
<dbReference type="InterPro" id="IPR011047">
    <property type="entry name" value="Quinoprotein_ADH-like_sf"/>
</dbReference>
<dbReference type="SMART" id="SM00564">
    <property type="entry name" value="PQQ"/>
    <property type="match status" value="2"/>
</dbReference>
<comment type="catalytic activity">
    <reaction evidence="17">
        <text>L-threonyl-[protein] + ATP = O-phospho-L-threonyl-[protein] + ADP + H(+)</text>
        <dbReference type="Rhea" id="RHEA:46608"/>
        <dbReference type="Rhea" id="RHEA-COMP:11060"/>
        <dbReference type="Rhea" id="RHEA-COMP:11605"/>
        <dbReference type="ChEBI" id="CHEBI:15378"/>
        <dbReference type="ChEBI" id="CHEBI:30013"/>
        <dbReference type="ChEBI" id="CHEBI:30616"/>
        <dbReference type="ChEBI" id="CHEBI:61977"/>
        <dbReference type="ChEBI" id="CHEBI:456216"/>
        <dbReference type="EC" id="2.7.11.1"/>
    </reaction>
    <physiologicalReaction direction="left-to-right" evidence="17">
        <dbReference type="Rhea" id="RHEA:46609"/>
    </physiologicalReaction>
</comment>
<dbReference type="InterPro" id="IPR015943">
    <property type="entry name" value="WD40/YVTN_repeat-like_dom_sf"/>
</dbReference>
<dbReference type="GO" id="GO:0036498">
    <property type="term" value="P:IRE1-mediated unfolded protein response"/>
    <property type="evidence" value="ECO:0007669"/>
    <property type="project" value="TreeGrafter"/>
</dbReference>
<dbReference type="PANTHER" id="PTHR13954:SF6">
    <property type="entry name" value="NON-SPECIFIC SERINE_THREONINE PROTEIN KINASE"/>
    <property type="match status" value="1"/>
</dbReference>
<evidence type="ECO:0000256" key="15">
    <source>
        <dbReference type="ARBA" id="ARBA00023136"/>
    </source>
</evidence>
<evidence type="ECO:0000256" key="13">
    <source>
        <dbReference type="ARBA" id="ARBA00022842"/>
    </source>
</evidence>
<keyword evidence="14" id="KW-1133">Transmembrane helix</keyword>
<dbReference type="PROSITE" id="PS50011">
    <property type="entry name" value="PROTEIN_KINASE_DOM"/>
    <property type="match status" value="1"/>
</dbReference>
<evidence type="ECO:0000256" key="11">
    <source>
        <dbReference type="ARBA" id="ARBA00022801"/>
    </source>
</evidence>
<dbReference type="GO" id="GO:0070059">
    <property type="term" value="P:intrinsic apoptotic signaling pathway in response to endoplasmic reticulum stress"/>
    <property type="evidence" value="ECO:0007669"/>
    <property type="project" value="TreeGrafter"/>
</dbReference>
<reference evidence="24" key="1">
    <citation type="journal article" date="2015" name="J. Biotechnol.">
        <title>The structure of the Cyberlindnera jadinii genome and its relation to Candida utilis analyzed by the occurrence of single nucleotide polymorphisms.</title>
        <authorList>
            <person name="Rupp O."/>
            <person name="Brinkrolf K."/>
            <person name="Buerth C."/>
            <person name="Kunigo M."/>
            <person name="Schneider J."/>
            <person name="Jaenicke S."/>
            <person name="Goesmann A."/>
            <person name="Puehler A."/>
            <person name="Jaeger K.-E."/>
            <person name="Ernst J.F."/>
        </authorList>
    </citation>
    <scope>NUCLEOTIDE SEQUENCE [LARGE SCALE GENOMIC DNA]</scope>
    <source>
        <strain evidence="24">ATCC 18201 / CBS 1600 / BCRC 20928 / JCM 3617 / NBRC 0987 / NRRL Y-1542</strain>
    </source>
</reference>
<dbReference type="Pfam" id="PF06479">
    <property type="entry name" value="Ribonuc_2-5A"/>
    <property type="match status" value="1"/>
</dbReference>
<dbReference type="SUPFAM" id="SSF50998">
    <property type="entry name" value="Quinoprotein alcohol dehydrogenase-like"/>
    <property type="match status" value="1"/>
</dbReference>
<dbReference type="InterPro" id="IPR010513">
    <property type="entry name" value="KEN_dom"/>
</dbReference>
<feature type="domain" description="KEN" evidence="22">
    <location>
        <begin position="977"/>
        <end position="1106"/>
    </location>
</feature>
<evidence type="ECO:0000256" key="4">
    <source>
        <dbReference type="ARBA" id="ARBA00022527"/>
    </source>
</evidence>
<keyword evidence="7" id="KW-0479">Metal-binding</keyword>
<evidence type="ECO:0000256" key="7">
    <source>
        <dbReference type="ARBA" id="ARBA00022723"/>
    </source>
</evidence>
<dbReference type="AlphaFoldDB" id="A0A0H5C6Q2"/>
<gene>
    <name evidence="23" type="ORF">BN1211_4434</name>
</gene>
<dbReference type="Pfam" id="PF00069">
    <property type="entry name" value="Pkinase"/>
    <property type="match status" value="2"/>
</dbReference>
<feature type="domain" description="Protein kinase" evidence="21">
    <location>
        <begin position="674"/>
        <end position="974"/>
    </location>
</feature>
<name>A0A0H5C6Q2_CYBJN</name>
<dbReference type="GO" id="GO:0004521">
    <property type="term" value="F:RNA endonuclease activity"/>
    <property type="evidence" value="ECO:0007669"/>
    <property type="project" value="InterPro"/>
</dbReference>
<dbReference type="PANTHER" id="PTHR13954">
    <property type="entry name" value="IRE1-RELATED"/>
    <property type="match status" value="1"/>
</dbReference>
<dbReference type="GO" id="GO:0004674">
    <property type="term" value="F:protein serine/threonine kinase activity"/>
    <property type="evidence" value="ECO:0007669"/>
    <property type="project" value="UniProtKB-KW"/>
</dbReference>
<evidence type="ECO:0000256" key="18">
    <source>
        <dbReference type="ARBA" id="ARBA00048977"/>
    </source>
</evidence>
<dbReference type="GO" id="GO:1990604">
    <property type="term" value="C:IRE1-TRAF2-ASK1 complex"/>
    <property type="evidence" value="ECO:0007669"/>
    <property type="project" value="TreeGrafter"/>
</dbReference>
<dbReference type="FunFam" id="1.20.1440.180:FF:000002">
    <property type="entry name" value="Serine/threonine-protein kinase/endoribonuclease IRE1"/>
    <property type="match status" value="1"/>
</dbReference>
<evidence type="ECO:0000313" key="24">
    <source>
        <dbReference type="Proteomes" id="UP000038830"/>
    </source>
</evidence>
<keyword evidence="11" id="KW-0378">Hydrolase</keyword>
<evidence type="ECO:0000256" key="12">
    <source>
        <dbReference type="ARBA" id="ARBA00022840"/>
    </source>
</evidence>
<evidence type="ECO:0000256" key="9">
    <source>
        <dbReference type="ARBA" id="ARBA00022741"/>
    </source>
</evidence>
<dbReference type="PROSITE" id="PS51392">
    <property type="entry name" value="KEN"/>
    <property type="match status" value="1"/>
</dbReference>